<name>A0A089NAP9_9BACL</name>
<dbReference type="HOGENOM" id="CLU_013687_0_2_9"/>
<dbReference type="GO" id="GO:0009425">
    <property type="term" value="C:bacterial-type flagellum basal body"/>
    <property type="evidence" value="ECO:0007669"/>
    <property type="project" value="UniProtKB-SubCell"/>
</dbReference>
<keyword evidence="6" id="KW-0966">Cell projection</keyword>
<keyword evidence="7" id="KW-1185">Reference proteome</keyword>
<protein>
    <submittedName>
        <fullName evidence="6">Flagellar basal body rod protein FlgG</fullName>
    </submittedName>
</protein>
<evidence type="ECO:0000256" key="2">
    <source>
        <dbReference type="RuleBase" id="RU362116"/>
    </source>
</evidence>
<accession>A0A089NAP9</accession>
<comment type="similarity">
    <text evidence="1 2">Belongs to the flagella basal body rod proteins family.</text>
</comment>
<gene>
    <name evidence="6" type="ORF">PSTEL_25155</name>
</gene>
<dbReference type="InterPro" id="IPR010930">
    <property type="entry name" value="Flg_bb/hook_C_dom"/>
</dbReference>
<dbReference type="KEGG" id="pste:PSTEL_25155"/>
<keyword evidence="6" id="KW-0969">Cilium</keyword>
<dbReference type="InterPro" id="IPR053967">
    <property type="entry name" value="LlgE_F_G-like_D1"/>
</dbReference>
<feature type="domain" description="Flagellar hook protein FlgE/F/G-like D1" evidence="5">
    <location>
        <begin position="96"/>
        <end position="165"/>
    </location>
</feature>
<dbReference type="SUPFAM" id="SSF117143">
    <property type="entry name" value="Flagellar hook protein flgE"/>
    <property type="match status" value="1"/>
</dbReference>
<dbReference type="PANTHER" id="PTHR30435">
    <property type="entry name" value="FLAGELLAR PROTEIN"/>
    <property type="match status" value="1"/>
</dbReference>
<proteinExistence type="inferred from homology"/>
<dbReference type="PANTHER" id="PTHR30435:SF19">
    <property type="entry name" value="FLAGELLAR BASAL-BODY ROD PROTEIN FLGG"/>
    <property type="match status" value="1"/>
</dbReference>
<dbReference type="Proteomes" id="UP000029507">
    <property type="component" value="Chromosome"/>
</dbReference>
<sequence>MNNSTIGAAVTMATLQQRLDLIADNIANMNTAGYKSKEGSFEDVLTRVQQQSKDYDLEGRSTPLGYDLGFGVRIPQITTSWEQGAMLETGKPSDLAIQGGGLFAVQVNGVTTYTRQGDFHFTPDSANPDKMALVDNTGNPVLDSTGNPLSVQKDSSVAFDESGNVWLKKGENEPATLAGKLMLVEPKNENMLQAVDGGRFVLAGGVTAGQAFVQRQAGEAGGPAIRTGWLEQSNVDLNKEITDMMQVQRAYQLAARALSSSDAMLGLANSMSKL</sequence>
<dbReference type="OrthoDB" id="9800375at2"/>
<dbReference type="Pfam" id="PF00460">
    <property type="entry name" value="Flg_bb_rod"/>
    <property type="match status" value="1"/>
</dbReference>
<evidence type="ECO:0000313" key="6">
    <source>
        <dbReference type="EMBL" id="AIQ65909.1"/>
    </source>
</evidence>
<feature type="domain" description="Flagellar basal-body/hook protein C-terminal" evidence="4">
    <location>
        <begin position="227"/>
        <end position="271"/>
    </location>
</feature>
<dbReference type="EMBL" id="CP009286">
    <property type="protein sequence ID" value="AIQ65909.1"/>
    <property type="molecule type" value="Genomic_DNA"/>
</dbReference>
<dbReference type="GO" id="GO:0071978">
    <property type="term" value="P:bacterial-type flagellum-dependent swarming motility"/>
    <property type="evidence" value="ECO:0007669"/>
    <property type="project" value="TreeGrafter"/>
</dbReference>
<evidence type="ECO:0000259" key="4">
    <source>
        <dbReference type="Pfam" id="PF06429"/>
    </source>
</evidence>
<keyword evidence="2" id="KW-0975">Bacterial flagellum</keyword>
<dbReference type="NCBIfam" id="TIGR03506">
    <property type="entry name" value="FlgEFG_subfam"/>
    <property type="match status" value="1"/>
</dbReference>
<dbReference type="InterPro" id="IPR001444">
    <property type="entry name" value="Flag_bb_rod_N"/>
</dbReference>
<keyword evidence="6" id="KW-0282">Flagellum</keyword>
<evidence type="ECO:0000313" key="7">
    <source>
        <dbReference type="Proteomes" id="UP000029507"/>
    </source>
</evidence>
<dbReference type="AlphaFoldDB" id="A0A089NAP9"/>
<comment type="subcellular location">
    <subcellularLocation>
        <location evidence="2">Bacterial flagellum basal body</location>
    </subcellularLocation>
</comment>
<reference evidence="6 7" key="1">
    <citation type="submission" date="2014-08" db="EMBL/GenBank/DDBJ databases">
        <title>Comparative genomics of the Paenibacillus odorifer group.</title>
        <authorList>
            <person name="den Bakker H.C."/>
            <person name="Tsai Y.-C."/>
            <person name="Martin N."/>
            <person name="Korlach J."/>
            <person name="Wiedmann M."/>
        </authorList>
    </citation>
    <scope>NUCLEOTIDE SEQUENCE [LARGE SCALE GENOMIC DNA]</scope>
    <source>
        <strain evidence="6 7">DSM 14472</strain>
    </source>
</reference>
<feature type="domain" description="Flagellar basal body rod protein N-terminal" evidence="3">
    <location>
        <begin position="11"/>
        <end position="35"/>
    </location>
</feature>
<dbReference type="InterPro" id="IPR019776">
    <property type="entry name" value="Flagellar_basal_body_rod_CS"/>
</dbReference>
<dbReference type="STRING" id="169760.PSTEL_25155"/>
<evidence type="ECO:0000256" key="1">
    <source>
        <dbReference type="ARBA" id="ARBA00009677"/>
    </source>
</evidence>
<dbReference type="InterPro" id="IPR037925">
    <property type="entry name" value="FlgE/F/G-like"/>
</dbReference>
<dbReference type="PROSITE" id="PS00588">
    <property type="entry name" value="FLAGELLA_BB_ROD"/>
    <property type="match status" value="1"/>
</dbReference>
<dbReference type="Pfam" id="PF22692">
    <property type="entry name" value="LlgE_F_G_D1"/>
    <property type="match status" value="1"/>
</dbReference>
<organism evidence="6 7">
    <name type="scientific">Paenibacillus stellifer</name>
    <dbReference type="NCBI Taxonomy" id="169760"/>
    <lineage>
        <taxon>Bacteria</taxon>
        <taxon>Bacillati</taxon>
        <taxon>Bacillota</taxon>
        <taxon>Bacilli</taxon>
        <taxon>Bacillales</taxon>
        <taxon>Paenibacillaceae</taxon>
        <taxon>Paenibacillus</taxon>
    </lineage>
</organism>
<dbReference type="Pfam" id="PF06429">
    <property type="entry name" value="Flg_bbr_C"/>
    <property type="match status" value="1"/>
</dbReference>
<evidence type="ECO:0000259" key="3">
    <source>
        <dbReference type="Pfam" id="PF00460"/>
    </source>
</evidence>
<dbReference type="InterPro" id="IPR020013">
    <property type="entry name" value="Flagellar_FlgE/F/G"/>
</dbReference>
<dbReference type="RefSeq" id="WP_038699330.1">
    <property type="nucleotide sequence ID" value="NZ_CP009286.1"/>
</dbReference>
<evidence type="ECO:0000259" key="5">
    <source>
        <dbReference type="Pfam" id="PF22692"/>
    </source>
</evidence>